<evidence type="ECO:0000256" key="1">
    <source>
        <dbReference type="SAM" id="Phobius"/>
    </source>
</evidence>
<keyword evidence="1" id="KW-0472">Membrane</keyword>
<dbReference type="AlphaFoldDB" id="A0A2H3J7H9"/>
<dbReference type="Pfam" id="PF10306">
    <property type="entry name" value="FLILHELTA"/>
    <property type="match status" value="1"/>
</dbReference>
<protein>
    <submittedName>
        <fullName evidence="2">Uncharacterized protein</fullName>
    </submittedName>
</protein>
<dbReference type="EMBL" id="KB467854">
    <property type="protein sequence ID" value="PCH35733.1"/>
    <property type="molecule type" value="Genomic_DNA"/>
</dbReference>
<keyword evidence="1" id="KW-0812">Transmembrane</keyword>
<evidence type="ECO:0000313" key="2">
    <source>
        <dbReference type="EMBL" id="PCH35733.1"/>
    </source>
</evidence>
<dbReference type="OMA" id="REWMVEG"/>
<dbReference type="OrthoDB" id="5580261at2759"/>
<keyword evidence="1" id="KW-1133">Transmembrane helix</keyword>
<gene>
    <name evidence="2" type="ORF">WOLCODRAFT_80854</name>
</gene>
<name>A0A2H3J7H9_WOLCO</name>
<dbReference type="PANTHER" id="PTHR28002">
    <property type="entry name" value="MIOREX COMPLEX COMPONENT 11"/>
    <property type="match status" value="1"/>
</dbReference>
<keyword evidence="3" id="KW-1185">Reference proteome</keyword>
<dbReference type="PANTHER" id="PTHR28002:SF1">
    <property type="entry name" value="MIOREX COMPLEX COMPONENT 11"/>
    <property type="match status" value="1"/>
</dbReference>
<feature type="transmembrane region" description="Helical" evidence="1">
    <location>
        <begin position="41"/>
        <end position="63"/>
    </location>
</feature>
<dbReference type="InterPro" id="IPR018811">
    <property type="entry name" value="MRX11"/>
</dbReference>
<dbReference type="Proteomes" id="UP000218811">
    <property type="component" value="Unassembled WGS sequence"/>
</dbReference>
<dbReference type="STRING" id="742152.A0A2H3J7H9"/>
<organism evidence="2 3">
    <name type="scientific">Wolfiporia cocos (strain MD-104)</name>
    <name type="common">Brown rot fungus</name>
    <dbReference type="NCBI Taxonomy" id="742152"/>
    <lineage>
        <taxon>Eukaryota</taxon>
        <taxon>Fungi</taxon>
        <taxon>Dikarya</taxon>
        <taxon>Basidiomycota</taxon>
        <taxon>Agaricomycotina</taxon>
        <taxon>Agaricomycetes</taxon>
        <taxon>Polyporales</taxon>
        <taxon>Phaeolaceae</taxon>
        <taxon>Wolfiporia</taxon>
    </lineage>
</organism>
<accession>A0A2H3J7H9</accession>
<dbReference type="GO" id="GO:0005739">
    <property type="term" value="C:mitochondrion"/>
    <property type="evidence" value="ECO:0007669"/>
    <property type="project" value="TreeGrafter"/>
</dbReference>
<sequence length="207" mass="22583">MEYSTVPPGQSSTPQPSSRFAPYRQALAAISERTRTPLPSLVLSFAILHELTALVPLGGFFFAARAFGIGDRLVSTFPDSGASDTVPSPEDGWMVQKSREWRVEGMSWADRVGRRYGIFGLEKKPKDAAGEQAEGAAASPALREYEGHRKIAGDIANAVVAYWLTKALLPARIGLSMYFSPAFSRKVIEPIRTAIVRIFSRGKPPDV</sequence>
<reference evidence="2 3" key="1">
    <citation type="journal article" date="2012" name="Science">
        <title>The Paleozoic origin of enzymatic lignin decomposition reconstructed from 31 fungal genomes.</title>
        <authorList>
            <person name="Floudas D."/>
            <person name="Binder M."/>
            <person name="Riley R."/>
            <person name="Barry K."/>
            <person name="Blanchette R.A."/>
            <person name="Henrissat B."/>
            <person name="Martinez A.T."/>
            <person name="Otillar R."/>
            <person name="Spatafora J.W."/>
            <person name="Yadav J.S."/>
            <person name="Aerts A."/>
            <person name="Benoit I."/>
            <person name="Boyd A."/>
            <person name="Carlson A."/>
            <person name="Copeland A."/>
            <person name="Coutinho P.M."/>
            <person name="de Vries R.P."/>
            <person name="Ferreira P."/>
            <person name="Findley K."/>
            <person name="Foster B."/>
            <person name="Gaskell J."/>
            <person name="Glotzer D."/>
            <person name="Gorecki P."/>
            <person name="Heitman J."/>
            <person name="Hesse C."/>
            <person name="Hori C."/>
            <person name="Igarashi K."/>
            <person name="Jurgens J.A."/>
            <person name="Kallen N."/>
            <person name="Kersten P."/>
            <person name="Kohler A."/>
            <person name="Kuees U."/>
            <person name="Kumar T.K.A."/>
            <person name="Kuo A."/>
            <person name="LaButti K."/>
            <person name="Larrondo L.F."/>
            <person name="Lindquist E."/>
            <person name="Ling A."/>
            <person name="Lombard V."/>
            <person name="Lucas S."/>
            <person name="Lundell T."/>
            <person name="Martin R."/>
            <person name="McLaughlin D.J."/>
            <person name="Morgenstern I."/>
            <person name="Morin E."/>
            <person name="Murat C."/>
            <person name="Nagy L.G."/>
            <person name="Nolan M."/>
            <person name="Ohm R.A."/>
            <person name="Patyshakuliyeva A."/>
            <person name="Rokas A."/>
            <person name="Ruiz-Duenas F.J."/>
            <person name="Sabat G."/>
            <person name="Salamov A."/>
            <person name="Samejima M."/>
            <person name="Schmutz J."/>
            <person name="Slot J.C."/>
            <person name="St John F."/>
            <person name="Stenlid J."/>
            <person name="Sun H."/>
            <person name="Sun S."/>
            <person name="Syed K."/>
            <person name="Tsang A."/>
            <person name="Wiebenga A."/>
            <person name="Young D."/>
            <person name="Pisabarro A."/>
            <person name="Eastwood D.C."/>
            <person name="Martin F."/>
            <person name="Cullen D."/>
            <person name="Grigoriev I.V."/>
            <person name="Hibbett D.S."/>
        </authorList>
    </citation>
    <scope>NUCLEOTIDE SEQUENCE [LARGE SCALE GENOMIC DNA]</scope>
    <source>
        <strain evidence="2 3">MD-104</strain>
    </source>
</reference>
<proteinExistence type="predicted"/>
<evidence type="ECO:0000313" key="3">
    <source>
        <dbReference type="Proteomes" id="UP000218811"/>
    </source>
</evidence>